<dbReference type="AlphaFoldDB" id="A0A7W9TK07"/>
<dbReference type="Gene3D" id="3.40.190.10">
    <property type="entry name" value="Periplasmic binding protein-like II"/>
    <property type="match status" value="2"/>
</dbReference>
<dbReference type="Gene3D" id="1.10.10.10">
    <property type="entry name" value="Winged helix-like DNA-binding domain superfamily/Winged helix DNA-binding domain"/>
    <property type="match status" value="1"/>
</dbReference>
<keyword evidence="2" id="KW-0805">Transcription regulation</keyword>
<dbReference type="PRINTS" id="PR00039">
    <property type="entry name" value="HTHLYSR"/>
</dbReference>
<dbReference type="Pfam" id="PF00126">
    <property type="entry name" value="HTH_1"/>
    <property type="match status" value="1"/>
</dbReference>
<dbReference type="EMBL" id="JACHIB010000001">
    <property type="protein sequence ID" value="MBB6082034.1"/>
    <property type="molecule type" value="Genomic_DNA"/>
</dbReference>
<dbReference type="InterPro" id="IPR000847">
    <property type="entry name" value="LysR_HTH_N"/>
</dbReference>
<accession>A0A7W9TK07</accession>
<dbReference type="SUPFAM" id="SSF46785">
    <property type="entry name" value="Winged helix' DNA-binding domain"/>
    <property type="match status" value="1"/>
</dbReference>
<sequence length="302" mass="34235">MLTFKQIEALYWVVELGGFAKAADKLNTTQSAITKRIKELEADFDVQIFDRSSKKAVITQKGREIFEMADDLLSLRDVMLIRLKGHHTFSGTLRLGITEITAMTWLPDLMRQMKIFFPQLKVVPIIGMAAELHKNLLEARLDMAFLHGDLRGPLLQAEPLGVLKFAWMGSPELISSDKVYTPEEISRMFLIRQDQESGLNAVYDEWLKPHRAEQNLFTINSLLAMAGLTVAGFGVSCLPLDYFYGLVQQRKLIVAQTTKPMPQSQYCSMYMKNMNSVLYQEVADLAREHCNFAVPYGSAVMN</sequence>
<evidence type="ECO:0000313" key="7">
    <source>
        <dbReference type="Proteomes" id="UP000541136"/>
    </source>
</evidence>
<dbReference type="InterPro" id="IPR036390">
    <property type="entry name" value="WH_DNA-bd_sf"/>
</dbReference>
<name>A0A7W9TK07_CASDE</name>
<dbReference type="CDD" id="cd05466">
    <property type="entry name" value="PBP2_LTTR_substrate"/>
    <property type="match status" value="1"/>
</dbReference>
<dbReference type="GO" id="GO:0003700">
    <property type="term" value="F:DNA-binding transcription factor activity"/>
    <property type="evidence" value="ECO:0007669"/>
    <property type="project" value="InterPro"/>
</dbReference>
<dbReference type="Proteomes" id="UP000541136">
    <property type="component" value="Unassembled WGS sequence"/>
</dbReference>
<comment type="caution">
    <text evidence="6">The sequence shown here is derived from an EMBL/GenBank/DDBJ whole genome shotgun (WGS) entry which is preliminary data.</text>
</comment>
<feature type="domain" description="HTH lysR-type" evidence="5">
    <location>
        <begin position="2"/>
        <end position="59"/>
    </location>
</feature>
<dbReference type="Pfam" id="PF03466">
    <property type="entry name" value="LysR_substrate"/>
    <property type="match status" value="1"/>
</dbReference>
<dbReference type="InterPro" id="IPR036388">
    <property type="entry name" value="WH-like_DNA-bd_sf"/>
</dbReference>
<evidence type="ECO:0000256" key="4">
    <source>
        <dbReference type="ARBA" id="ARBA00023163"/>
    </source>
</evidence>
<dbReference type="SUPFAM" id="SSF53850">
    <property type="entry name" value="Periplasmic binding protein-like II"/>
    <property type="match status" value="1"/>
</dbReference>
<dbReference type="PANTHER" id="PTHR30126:SF40">
    <property type="entry name" value="HTH-TYPE TRANSCRIPTIONAL REGULATOR GLTR"/>
    <property type="match status" value="1"/>
</dbReference>
<evidence type="ECO:0000256" key="3">
    <source>
        <dbReference type="ARBA" id="ARBA00023125"/>
    </source>
</evidence>
<dbReference type="InterPro" id="IPR005119">
    <property type="entry name" value="LysR_subst-bd"/>
</dbReference>
<protein>
    <submittedName>
        <fullName evidence="6">DNA-binding transcriptional LysR family regulator</fullName>
    </submittedName>
</protein>
<organism evidence="6 7">
    <name type="scientific">Castellaniella defragrans</name>
    <name type="common">Alcaligenes defragrans</name>
    <dbReference type="NCBI Taxonomy" id="75697"/>
    <lineage>
        <taxon>Bacteria</taxon>
        <taxon>Pseudomonadati</taxon>
        <taxon>Pseudomonadota</taxon>
        <taxon>Betaproteobacteria</taxon>
        <taxon>Burkholderiales</taxon>
        <taxon>Alcaligenaceae</taxon>
        <taxon>Castellaniella</taxon>
    </lineage>
</organism>
<comment type="similarity">
    <text evidence="1">Belongs to the LysR transcriptional regulatory family.</text>
</comment>
<proteinExistence type="inferred from homology"/>
<keyword evidence="4" id="KW-0804">Transcription</keyword>
<dbReference type="RefSeq" id="WP_043679831.1">
    <property type="nucleotide sequence ID" value="NZ_JACHIB010000001.1"/>
</dbReference>
<dbReference type="PANTHER" id="PTHR30126">
    <property type="entry name" value="HTH-TYPE TRANSCRIPTIONAL REGULATOR"/>
    <property type="match status" value="1"/>
</dbReference>
<evidence type="ECO:0000256" key="1">
    <source>
        <dbReference type="ARBA" id="ARBA00009437"/>
    </source>
</evidence>
<evidence type="ECO:0000256" key="2">
    <source>
        <dbReference type="ARBA" id="ARBA00023015"/>
    </source>
</evidence>
<dbReference type="GO" id="GO:0000976">
    <property type="term" value="F:transcription cis-regulatory region binding"/>
    <property type="evidence" value="ECO:0007669"/>
    <property type="project" value="TreeGrafter"/>
</dbReference>
<gene>
    <name evidence="6" type="ORF">HNR28_000052</name>
</gene>
<evidence type="ECO:0000259" key="5">
    <source>
        <dbReference type="PROSITE" id="PS50931"/>
    </source>
</evidence>
<dbReference type="PROSITE" id="PS50931">
    <property type="entry name" value="HTH_LYSR"/>
    <property type="match status" value="1"/>
</dbReference>
<evidence type="ECO:0000313" key="6">
    <source>
        <dbReference type="EMBL" id="MBB6082034.1"/>
    </source>
</evidence>
<reference evidence="6 7" key="1">
    <citation type="submission" date="2020-08" db="EMBL/GenBank/DDBJ databases">
        <title>Genomic Encyclopedia of Type Strains, Phase IV (KMG-IV): sequencing the most valuable type-strain genomes for metagenomic binning, comparative biology and taxonomic classification.</title>
        <authorList>
            <person name="Goeker M."/>
        </authorList>
    </citation>
    <scope>NUCLEOTIDE SEQUENCE [LARGE SCALE GENOMIC DNA]</scope>
    <source>
        <strain evidence="6 7">DSM 12141</strain>
    </source>
</reference>
<keyword evidence="3 6" id="KW-0238">DNA-binding</keyword>